<sequence>MAKVYSVLPFELGGLRFALPAAHVLRVLPTLPHQPLPAAPAVIRGLALLQGQLVPVIDLARRLGLPTPAFGLWSHCIWLRSTQRELLLPVERSAPVRELAGELHALDRLQASDSPLAGVLQAEDGLLLLHDVEALLSAVDEQALAQALAQHAQH</sequence>
<dbReference type="InterPro" id="IPR036061">
    <property type="entry name" value="CheW-like_dom_sf"/>
</dbReference>
<evidence type="ECO:0000313" key="2">
    <source>
        <dbReference type="EMBL" id="SFZ79486.1"/>
    </source>
</evidence>
<reference evidence="2 3" key="1">
    <citation type="submission" date="2016-11" db="EMBL/GenBank/DDBJ databases">
        <authorList>
            <person name="Jaros S."/>
            <person name="Januszkiewicz K."/>
            <person name="Wedrychowicz H."/>
        </authorList>
    </citation>
    <scope>NUCLEOTIDE SEQUENCE [LARGE SCALE GENOMIC DNA]</scope>
    <source>
        <strain evidence="2 3">DSM 18899</strain>
    </source>
</reference>
<name>A0A1K2HRW5_9NEIS</name>
<dbReference type="OrthoDB" id="9806105at2"/>
<dbReference type="GO" id="GO:0006935">
    <property type="term" value="P:chemotaxis"/>
    <property type="evidence" value="ECO:0007669"/>
    <property type="project" value="InterPro"/>
</dbReference>
<evidence type="ECO:0000313" key="3">
    <source>
        <dbReference type="Proteomes" id="UP000186513"/>
    </source>
</evidence>
<dbReference type="InterPro" id="IPR002545">
    <property type="entry name" value="CheW-lke_dom"/>
</dbReference>
<proteinExistence type="predicted"/>
<accession>A0A1K2HRW5</accession>
<dbReference type="PANTHER" id="PTHR22617:SF23">
    <property type="entry name" value="CHEMOTAXIS PROTEIN CHEW"/>
    <property type="match status" value="1"/>
</dbReference>
<dbReference type="PROSITE" id="PS50851">
    <property type="entry name" value="CHEW"/>
    <property type="match status" value="1"/>
</dbReference>
<dbReference type="Gene3D" id="2.30.30.40">
    <property type="entry name" value="SH3 Domains"/>
    <property type="match status" value="1"/>
</dbReference>
<dbReference type="SMART" id="SM00260">
    <property type="entry name" value="CheW"/>
    <property type="match status" value="1"/>
</dbReference>
<dbReference type="InterPro" id="IPR039315">
    <property type="entry name" value="CheW"/>
</dbReference>
<evidence type="ECO:0000259" key="1">
    <source>
        <dbReference type="PROSITE" id="PS50851"/>
    </source>
</evidence>
<gene>
    <name evidence="2" type="ORF">SAMN02745887_03668</name>
</gene>
<dbReference type="Pfam" id="PF01584">
    <property type="entry name" value="CheW"/>
    <property type="match status" value="1"/>
</dbReference>
<dbReference type="RefSeq" id="WP_072430146.1">
    <property type="nucleotide sequence ID" value="NZ_FPKR01000018.1"/>
</dbReference>
<dbReference type="AlphaFoldDB" id="A0A1K2HRW5"/>
<dbReference type="Gene3D" id="2.40.50.180">
    <property type="entry name" value="CheA-289, Domain 4"/>
    <property type="match status" value="1"/>
</dbReference>
<dbReference type="EMBL" id="FPKR01000018">
    <property type="protein sequence ID" value="SFZ79486.1"/>
    <property type="molecule type" value="Genomic_DNA"/>
</dbReference>
<feature type="domain" description="CheW-like" evidence="1">
    <location>
        <begin position="4"/>
        <end position="141"/>
    </location>
</feature>
<organism evidence="2 3">
    <name type="scientific">Chitinimonas taiwanensis DSM 18899</name>
    <dbReference type="NCBI Taxonomy" id="1121279"/>
    <lineage>
        <taxon>Bacteria</taxon>
        <taxon>Pseudomonadati</taxon>
        <taxon>Pseudomonadota</taxon>
        <taxon>Betaproteobacteria</taxon>
        <taxon>Neisseriales</taxon>
        <taxon>Chitinibacteraceae</taxon>
        <taxon>Chitinimonas</taxon>
    </lineage>
</organism>
<dbReference type="GO" id="GO:0007165">
    <property type="term" value="P:signal transduction"/>
    <property type="evidence" value="ECO:0007669"/>
    <property type="project" value="InterPro"/>
</dbReference>
<dbReference type="PANTHER" id="PTHR22617">
    <property type="entry name" value="CHEMOTAXIS SENSOR HISTIDINE KINASE-RELATED"/>
    <property type="match status" value="1"/>
</dbReference>
<dbReference type="SUPFAM" id="SSF50341">
    <property type="entry name" value="CheW-like"/>
    <property type="match status" value="1"/>
</dbReference>
<dbReference type="STRING" id="1121279.SAMN02745887_03668"/>
<keyword evidence="3" id="KW-1185">Reference proteome</keyword>
<protein>
    <submittedName>
        <fullName evidence="2">Purine-binding chemotaxis protein CheW</fullName>
    </submittedName>
</protein>
<dbReference type="GO" id="GO:0005829">
    <property type="term" value="C:cytosol"/>
    <property type="evidence" value="ECO:0007669"/>
    <property type="project" value="TreeGrafter"/>
</dbReference>
<dbReference type="Proteomes" id="UP000186513">
    <property type="component" value="Unassembled WGS sequence"/>
</dbReference>